<dbReference type="Proteomes" id="UP000001901">
    <property type="component" value="Chromosome"/>
</dbReference>
<dbReference type="PANTHER" id="PTHR23410:SF12">
    <property type="entry name" value="LARGE RIBOSOMAL SUBUNIT PROTEIN UL18"/>
    <property type="match status" value="1"/>
</dbReference>
<dbReference type="EMBL" id="CP001857">
    <property type="protein sequence ID" value="ADB58391.1"/>
    <property type="molecule type" value="Genomic_DNA"/>
</dbReference>
<keyword evidence="4 6" id="KW-0689">Ribosomal protein</keyword>
<dbReference type="AlphaFoldDB" id="D2RE47"/>
<dbReference type="GeneID" id="8740029"/>
<dbReference type="GO" id="GO:0000027">
    <property type="term" value="P:ribosomal large subunit assembly"/>
    <property type="evidence" value="ECO:0007669"/>
    <property type="project" value="TreeGrafter"/>
</dbReference>
<dbReference type="PaxDb" id="572546-Arcpr_1342"/>
<dbReference type="CDD" id="cd00432">
    <property type="entry name" value="Ribosomal_L18_L5e"/>
    <property type="match status" value="1"/>
</dbReference>
<sequence length="186" mass="21220">MAKGPRYKVPYRRRREGKTNYRKRLKLLLSRKPRLVVRITNRRVIAQIVEYHPEGDRVLVGVDSSMLTKYGWKGDLNNTPACYLTGLLVAKKALEKGIKEAILDIGLHTPTRGGRVFAVLRGAVEAGLNVPHDPEILPDDSRIKGEHIAQYYEMRPELFGDYERRGLKPTELPQHVEEVKERILGG</sequence>
<dbReference type="GO" id="GO:0006412">
    <property type="term" value="P:translation"/>
    <property type="evidence" value="ECO:0007669"/>
    <property type="project" value="UniProtKB-UniRule"/>
</dbReference>
<proteinExistence type="inferred from homology"/>
<dbReference type="HAMAP" id="MF_01337_A">
    <property type="entry name" value="Ribosomal_uL18_A"/>
    <property type="match status" value="1"/>
</dbReference>
<gene>
    <name evidence="6" type="primary">rpl18</name>
    <name evidence="7" type="ordered locus">Arcpr_1342</name>
</gene>
<keyword evidence="3 6" id="KW-0694">RNA-binding</keyword>
<dbReference type="InterPro" id="IPR057268">
    <property type="entry name" value="Ribosomal_L18"/>
</dbReference>
<evidence type="ECO:0000313" key="8">
    <source>
        <dbReference type="Proteomes" id="UP000001901"/>
    </source>
</evidence>
<dbReference type="PANTHER" id="PTHR23410">
    <property type="entry name" value="RIBOSOMAL PROTEIN L5-RELATED"/>
    <property type="match status" value="1"/>
</dbReference>
<evidence type="ECO:0000313" key="7">
    <source>
        <dbReference type="EMBL" id="ADB58391.1"/>
    </source>
</evidence>
<dbReference type="eggNOG" id="arCOG04088">
    <property type="taxonomic scope" value="Archaea"/>
</dbReference>
<accession>D2RE47</accession>
<comment type="function">
    <text evidence="6">This is one of the proteins that bind and probably mediate the attachment of the 5S RNA into the large ribosomal subunit, where it forms part of the central protuberance.</text>
</comment>
<dbReference type="Pfam" id="PF17144">
    <property type="entry name" value="Ribosomal_L5e"/>
    <property type="match status" value="2"/>
</dbReference>
<keyword evidence="8" id="KW-1185">Reference proteome</keyword>
<dbReference type="PRINTS" id="PR00058">
    <property type="entry name" value="RIBOSOMALL5"/>
</dbReference>
<dbReference type="GO" id="GO:0022625">
    <property type="term" value="C:cytosolic large ribosomal subunit"/>
    <property type="evidence" value="ECO:0007669"/>
    <property type="project" value="TreeGrafter"/>
</dbReference>
<comment type="similarity">
    <text evidence="1 6">Belongs to the universal ribosomal protein uL18 family.</text>
</comment>
<dbReference type="RefSeq" id="WP_012940727.1">
    <property type="nucleotide sequence ID" value="NC_013741.1"/>
</dbReference>
<dbReference type="InterPro" id="IPR057267">
    <property type="entry name" value="Rbsml_uL18_arch"/>
</dbReference>
<evidence type="ECO:0000256" key="2">
    <source>
        <dbReference type="ARBA" id="ARBA00022730"/>
    </source>
</evidence>
<protein>
    <recommendedName>
        <fullName evidence="6">Large ribosomal subunit protein uL18</fullName>
    </recommendedName>
</protein>
<reference evidence="7 8" key="1">
    <citation type="journal article" date="2010" name="Stand. Genomic Sci.">
        <title>Complete genome sequence of Archaeoglobus profundus type strain (AV18).</title>
        <authorList>
            <person name="von Jan M."/>
            <person name="Lapidus A."/>
            <person name="Del Rio T.G."/>
            <person name="Copeland A."/>
            <person name="Tice H."/>
            <person name="Cheng J.F."/>
            <person name="Lucas S."/>
            <person name="Chen F."/>
            <person name="Nolan M."/>
            <person name="Goodwin L."/>
            <person name="Han C."/>
            <person name="Pitluck S."/>
            <person name="Liolios K."/>
            <person name="Ivanova N."/>
            <person name="Mavromatis K."/>
            <person name="Ovchinnikova G."/>
            <person name="Chertkov O."/>
            <person name="Pati A."/>
            <person name="Chen A."/>
            <person name="Palaniappan K."/>
            <person name="Land M."/>
            <person name="Hauser L."/>
            <person name="Chang Y.J."/>
            <person name="Jeffries C.D."/>
            <person name="Saunders E."/>
            <person name="Brettin T."/>
            <person name="Detter J.C."/>
            <person name="Chain P."/>
            <person name="Eichinger K."/>
            <person name="Huber H."/>
            <person name="Spring S."/>
            <person name="Rohde M."/>
            <person name="Goker M."/>
            <person name="Wirth R."/>
            <person name="Woyke T."/>
            <person name="Bristow J."/>
            <person name="Eisen J.A."/>
            <person name="Markowitz V."/>
            <person name="Hugenholtz P."/>
            <person name="Kyrpides N.C."/>
            <person name="Klenk H.P."/>
        </authorList>
    </citation>
    <scope>NUCLEOTIDE SEQUENCE [LARGE SCALE GENOMIC DNA]</scope>
    <source>
        <strain evidence="8">DSM 5631 / JCM 9629 / NBRC 100127 / Av18</strain>
    </source>
</reference>
<keyword evidence="5 6" id="KW-0687">Ribonucleoprotein</keyword>
<name>D2RE47_ARCPA</name>
<keyword evidence="2 6" id="KW-0699">rRNA-binding</keyword>
<organism evidence="7 8">
    <name type="scientific">Archaeoglobus profundus (strain DSM 5631 / JCM 9629 / NBRC 100127 / Av18)</name>
    <dbReference type="NCBI Taxonomy" id="572546"/>
    <lineage>
        <taxon>Archaea</taxon>
        <taxon>Methanobacteriati</taxon>
        <taxon>Methanobacteriota</taxon>
        <taxon>Archaeoglobi</taxon>
        <taxon>Archaeoglobales</taxon>
        <taxon>Archaeoglobaceae</taxon>
        <taxon>Archaeoglobus</taxon>
    </lineage>
</organism>
<dbReference type="OrthoDB" id="8644at2157"/>
<evidence type="ECO:0000256" key="6">
    <source>
        <dbReference type="HAMAP-Rule" id="MF_01337"/>
    </source>
</evidence>
<evidence type="ECO:0000256" key="1">
    <source>
        <dbReference type="ARBA" id="ARBA00007116"/>
    </source>
</evidence>
<evidence type="ECO:0000256" key="4">
    <source>
        <dbReference type="ARBA" id="ARBA00022980"/>
    </source>
</evidence>
<dbReference type="InterPro" id="IPR005485">
    <property type="entry name" value="Rbsml_uL18_euk_arch"/>
</dbReference>
<evidence type="ECO:0000256" key="5">
    <source>
        <dbReference type="ARBA" id="ARBA00023274"/>
    </source>
</evidence>
<evidence type="ECO:0000256" key="3">
    <source>
        <dbReference type="ARBA" id="ARBA00022884"/>
    </source>
</evidence>
<dbReference type="Gene3D" id="3.30.420.100">
    <property type="match status" value="1"/>
</dbReference>
<dbReference type="GO" id="GO:0003735">
    <property type="term" value="F:structural constituent of ribosome"/>
    <property type="evidence" value="ECO:0007669"/>
    <property type="project" value="InterPro"/>
</dbReference>
<comment type="subunit">
    <text evidence="6">Part of the 50S ribosomal subunit. Contacts the 5S and 23S rRNAs.</text>
</comment>
<dbReference type="SUPFAM" id="SSF53137">
    <property type="entry name" value="Translational machinery components"/>
    <property type="match status" value="1"/>
</dbReference>
<dbReference type="KEGG" id="apo:Arcpr_1342"/>
<dbReference type="GO" id="GO:0008097">
    <property type="term" value="F:5S rRNA binding"/>
    <property type="evidence" value="ECO:0007669"/>
    <property type="project" value="InterPro"/>
</dbReference>
<dbReference type="NCBIfam" id="NF006342">
    <property type="entry name" value="PRK08569.1"/>
    <property type="match status" value="1"/>
</dbReference>
<dbReference type="STRING" id="572546.Arcpr_1342"/>
<dbReference type="HOGENOM" id="CLU_056222_2_0_2"/>